<dbReference type="Proteomes" id="UP001500929">
    <property type="component" value="Unassembled WGS sequence"/>
</dbReference>
<accession>A0ABN3D955</accession>
<comment type="caution">
    <text evidence="1">The sequence shown here is derived from an EMBL/GenBank/DDBJ whole genome shotgun (WGS) entry which is preliminary data.</text>
</comment>
<organism evidence="1 2">
    <name type="scientific">Herbiconiux moechotypicola</name>
    <dbReference type="NCBI Taxonomy" id="637393"/>
    <lineage>
        <taxon>Bacteria</taxon>
        <taxon>Bacillati</taxon>
        <taxon>Actinomycetota</taxon>
        <taxon>Actinomycetes</taxon>
        <taxon>Micrococcales</taxon>
        <taxon>Microbacteriaceae</taxon>
        <taxon>Herbiconiux</taxon>
    </lineage>
</organism>
<keyword evidence="2" id="KW-1185">Reference proteome</keyword>
<sequence>MSTEHTFRRASVVTIIVLVVLSIGLGAAAVLRGPVLSSASVNLGATVSRDGSRLVLHADQALAALDPGQVALTPDAPFTVTAAGTDITLAFDGMLDYDTDYRVVVRDAEGEGTGISSTLTHDFRTPDVPVYTLLRGGGLGDGSTPLVRDDDRIIRSTLAGGAEATSTVAFQAPRIQQFAVVDGALAVVELGEDGSDSLTLALDGGTPYTVHTPSGGRLQNLRSSASARLFGFTVSGGTDAEGRDYQNALFVLDPLGTSGRAEEVTGFGGESLRVVDWEFVPGTSSLVAQGVDQQLYLIDPLSGGEPTPLGRHAELRGFLPGGAALVVADGETVSQIDLTTGAVSPLAQPAPDVDPALYPKTIVTAADGVVLRQYDEVDYASDVPVTGSRIVVADAAGTRELYTTATPGSRVRDFCLSPNGQYIAVETVGAGALTDGYPLPGYSEVSTSFVDVSTGLSTRSVPGFLPDWCS</sequence>
<name>A0ABN3D955_9MICO</name>
<evidence type="ECO:0000313" key="1">
    <source>
        <dbReference type="EMBL" id="GAA2224168.1"/>
    </source>
</evidence>
<gene>
    <name evidence="1" type="ORF">GCM10009851_04400</name>
</gene>
<dbReference type="SUPFAM" id="SSF82171">
    <property type="entry name" value="DPP6 N-terminal domain-like"/>
    <property type="match status" value="1"/>
</dbReference>
<evidence type="ECO:0008006" key="3">
    <source>
        <dbReference type="Google" id="ProtNLM"/>
    </source>
</evidence>
<dbReference type="EMBL" id="BAAAQY010000001">
    <property type="protein sequence ID" value="GAA2224168.1"/>
    <property type="molecule type" value="Genomic_DNA"/>
</dbReference>
<reference evidence="1 2" key="1">
    <citation type="journal article" date="2019" name="Int. J. Syst. Evol. Microbiol.">
        <title>The Global Catalogue of Microorganisms (GCM) 10K type strain sequencing project: providing services to taxonomists for standard genome sequencing and annotation.</title>
        <authorList>
            <consortium name="The Broad Institute Genomics Platform"/>
            <consortium name="The Broad Institute Genome Sequencing Center for Infectious Disease"/>
            <person name="Wu L."/>
            <person name="Ma J."/>
        </authorList>
    </citation>
    <scope>NUCLEOTIDE SEQUENCE [LARGE SCALE GENOMIC DNA]</scope>
    <source>
        <strain evidence="1 2">JCM 16117</strain>
    </source>
</reference>
<protein>
    <recommendedName>
        <fullName evidence="3">SbsA Ig-like domain-containing protein</fullName>
    </recommendedName>
</protein>
<dbReference type="RefSeq" id="WP_259477625.1">
    <property type="nucleotide sequence ID" value="NZ_BAAAQY010000001.1"/>
</dbReference>
<evidence type="ECO:0000313" key="2">
    <source>
        <dbReference type="Proteomes" id="UP001500929"/>
    </source>
</evidence>
<proteinExistence type="predicted"/>